<dbReference type="VEuPathDB" id="FungiDB:ASPACDRAFT_118307"/>
<feature type="transmembrane region" description="Helical" evidence="8">
    <location>
        <begin position="120"/>
        <end position="143"/>
    </location>
</feature>
<feature type="compositionally biased region" description="Acidic residues" evidence="7">
    <location>
        <begin position="409"/>
        <end position="424"/>
    </location>
</feature>
<dbReference type="PANTHER" id="PTHR12560">
    <property type="entry name" value="LONGEVITY ASSURANCE FACTOR 1 LAG1"/>
    <property type="match status" value="1"/>
</dbReference>
<feature type="transmembrane region" description="Helical" evidence="8">
    <location>
        <begin position="164"/>
        <end position="182"/>
    </location>
</feature>
<feature type="domain" description="TLC" evidence="9">
    <location>
        <begin position="158"/>
        <end position="400"/>
    </location>
</feature>
<dbReference type="RefSeq" id="XP_020056582.1">
    <property type="nucleotide sequence ID" value="XM_020196156.1"/>
</dbReference>
<evidence type="ECO:0000256" key="4">
    <source>
        <dbReference type="ARBA" id="ARBA00022989"/>
    </source>
</evidence>
<name>A0A1L9WVT5_ASPA1</name>
<organism evidence="10 11">
    <name type="scientific">Aspergillus aculeatus (strain ATCC 16872 / CBS 172.66 / WB 5094)</name>
    <dbReference type="NCBI Taxonomy" id="690307"/>
    <lineage>
        <taxon>Eukaryota</taxon>
        <taxon>Fungi</taxon>
        <taxon>Dikarya</taxon>
        <taxon>Ascomycota</taxon>
        <taxon>Pezizomycotina</taxon>
        <taxon>Eurotiomycetes</taxon>
        <taxon>Eurotiomycetidae</taxon>
        <taxon>Eurotiales</taxon>
        <taxon>Aspergillaceae</taxon>
        <taxon>Aspergillus</taxon>
        <taxon>Aspergillus subgen. Circumdati</taxon>
    </lineage>
</organism>
<keyword evidence="4 8" id="KW-1133">Transmembrane helix</keyword>
<dbReference type="InterPro" id="IPR006634">
    <property type="entry name" value="TLC-dom"/>
</dbReference>
<keyword evidence="5 6" id="KW-0472">Membrane</keyword>
<dbReference type="GO" id="GO:0046513">
    <property type="term" value="P:ceramide biosynthetic process"/>
    <property type="evidence" value="ECO:0007669"/>
    <property type="project" value="InterPro"/>
</dbReference>
<evidence type="ECO:0000313" key="11">
    <source>
        <dbReference type="Proteomes" id="UP000184546"/>
    </source>
</evidence>
<dbReference type="OrthoDB" id="537032at2759"/>
<feature type="transmembrane region" description="Helical" evidence="8">
    <location>
        <begin position="371"/>
        <end position="392"/>
    </location>
</feature>
<dbReference type="SMART" id="SM00724">
    <property type="entry name" value="TLC"/>
    <property type="match status" value="1"/>
</dbReference>
<feature type="transmembrane region" description="Helical" evidence="8">
    <location>
        <begin position="236"/>
        <end position="253"/>
    </location>
</feature>
<protein>
    <recommendedName>
        <fullName evidence="9">TLC domain-containing protein</fullName>
    </recommendedName>
</protein>
<comment type="subcellular location">
    <subcellularLocation>
        <location evidence="1">Membrane</location>
        <topology evidence="1">Multi-pass membrane protein</topology>
    </subcellularLocation>
</comment>
<sequence length="471" mass="53763">MSECHTAQDAFEHAPAMMAPTGSSTPATPFSKPSTLPPQSQSLCRDNLDRWLLKRNPPRCPKNLADWLLDHQIEIPLNLLALLIVNHLFVPRARQHTSKFFSLSHYNPNTGRYAIGDGDFYFLGFCVVLYTGLRAGIMKYILAPLATHWGISKRKDITRFSEQAWLLCYYSVFWTLGLYIYGTSKYYLNLREMFTDWPTRDLPGLTKVYILGQWAFWLQQILVLNIEARRKDHWQMLAHHLVTVVLISTAYALHLTRVANLVLILMDVVDIFFPLAKCLKYLGYTTARDILFGVFMLAWFLARHVCYLLTMWGIWKYMPETIAEGCYHIPASGTQDSLQGPTPLPVHGWSHLWTPFYNPTGPICYSDGIRWGFLGALGFLQLLTVLWFVLIVKVAVRVVQGIGADDIRSDDEEEDEMDVEEDENEMVKLSPSPSSGWKRRAAGSRRPASSSGVSFDRKELLSRIGCEKQVD</sequence>
<keyword evidence="3 6" id="KW-0812">Transmembrane</keyword>
<evidence type="ECO:0000256" key="5">
    <source>
        <dbReference type="ARBA" id="ARBA00023136"/>
    </source>
</evidence>
<evidence type="ECO:0000256" key="8">
    <source>
        <dbReference type="SAM" id="Phobius"/>
    </source>
</evidence>
<evidence type="ECO:0000313" key="10">
    <source>
        <dbReference type="EMBL" id="OJK00243.1"/>
    </source>
</evidence>
<comment type="similarity">
    <text evidence="2">Belongs to the sphingosine N-acyltransferase family.</text>
</comment>
<feature type="compositionally biased region" description="Polar residues" evidence="7">
    <location>
        <begin position="21"/>
        <end position="41"/>
    </location>
</feature>
<dbReference type="OMA" id="KFFHLSY"/>
<dbReference type="GO" id="GO:0050291">
    <property type="term" value="F:sphingosine N-acyltransferase activity"/>
    <property type="evidence" value="ECO:0007669"/>
    <property type="project" value="InterPro"/>
</dbReference>
<evidence type="ECO:0000256" key="7">
    <source>
        <dbReference type="SAM" id="MobiDB-lite"/>
    </source>
</evidence>
<keyword evidence="11" id="KW-1185">Reference proteome</keyword>
<dbReference type="Pfam" id="PF03798">
    <property type="entry name" value="TRAM_LAG1_CLN8"/>
    <property type="match status" value="1"/>
</dbReference>
<accession>A0A1L9WVT5</accession>
<dbReference type="EMBL" id="KV878976">
    <property type="protein sequence ID" value="OJK00243.1"/>
    <property type="molecule type" value="Genomic_DNA"/>
</dbReference>
<dbReference type="STRING" id="690307.A0A1L9WVT5"/>
<feature type="region of interest" description="Disordered" evidence="7">
    <location>
        <begin position="409"/>
        <end position="471"/>
    </location>
</feature>
<evidence type="ECO:0000256" key="6">
    <source>
        <dbReference type="PROSITE-ProRule" id="PRU00205"/>
    </source>
</evidence>
<evidence type="ECO:0000256" key="2">
    <source>
        <dbReference type="ARBA" id="ARBA00009808"/>
    </source>
</evidence>
<dbReference type="GO" id="GO:0016020">
    <property type="term" value="C:membrane"/>
    <property type="evidence" value="ECO:0007669"/>
    <property type="project" value="UniProtKB-SubCell"/>
</dbReference>
<dbReference type="InterPro" id="IPR016439">
    <property type="entry name" value="Lag1/Lac1-like"/>
</dbReference>
<evidence type="ECO:0000256" key="1">
    <source>
        <dbReference type="ARBA" id="ARBA00004141"/>
    </source>
</evidence>
<evidence type="ECO:0000259" key="9">
    <source>
        <dbReference type="PROSITE" id="PS50922"/>
    </source>
</evidence>
<reference evidence="11" key="1">
    <citation type="journal article" date="2017" name="Genome Biol.">
        <title>Comparative genomics reveals high biological diversity and specific adaptations in the industrially and medically important fungal genus Aspergillus.</title>
        <authorList>
            <person name="de Vries R.P."/>
            <person name="Riley R."/>
            <person name="Wiebenga A."/>
            <person name="Aguilar-Osorio G."/>
            <person name="Amillis S."/>
            <person name="Uchima C.A."/>
            <person name="Anderluh G."/>
            <person name="Asadollahi M."/>
            <person name="Askin M."/>
            <person name="Barry K."/>
            <person name="Battaglia E."/>
            <person name="Bayram O."/>
            <person name="Benocci T."/>
            <person name="Braus-Stromeyer S.A."/>
            <person name="Caldana C."/>
            <person name="Canovas D."/>
            <person name="Cerqueira G.C."/>
            <person name="Chen F."/>
            <person name="Chen W."/>
            <person name="Choi C."/>
            <person name="Clum A."/>
            <person name="Dos Santos R.A."/>
            <person name="Damasio A.R."/>
            <person name="Diallinas G."/>
            <person name="Emri T."/>
            <person name="Fekete E."/>
            <person name="Flipphi M."/>
            <person name="Freyberg S."/>
            <person name="Gallo A."/>
            <person name="Gournas C."/>
            <person name="Habgood R."/>
            <person name="Hainaut M."/>
            <person name="Harispe M.L."/>
            <person name="Henrissat B."/>
            <person name="Hilden K.S."/>
            <person name="Hope R."/>
            <person name="Hossain A."/>
            <person name="Karabika E."/>
            <person name="Karaffa L."/>
            <person name="Karanyi Z."/>
            <person name="Krasevec N."/>
            <person name="Kuo A."/>
            <person name="Kusch H."/>
            <person name="LaButti K."/>
            <person name="Lagendijk E.L."/>
            <person name="Lapidus A."/>
            <person name="Levasseur A."/>
            <person name="Lindquist E."/>
            <person name="Lipzen A."/>
            <person name="Logrieco A.F."/>
            <person name="MacCabe A."/>
            <person name="Maekelae M.R."/>
            <person name="Malavazi I."/>
            <person name="Melin P."/>
            <person name="Meyer V."/>
            <person name="Mielnichuk N."/>
            <person name="Miskei M."/>
            <person name="Molnar A.P."/>
            <person name="Mule G."/>
            <person name="Ngan C.Y."/>
            <person name="Orejas M."/>
            <person name="Orosz E."/>
            <person name="Ouedraogo J.P."/>
            <person name="Overkamp K.M."/>
            <person name="Park H.-S."/>
            <person name="Perrone G."/>
            <person name="Piumi F."/>
            <person name="Punt P.J."/>
            <person name="Ram A.F."/>
            <person name="Ramon A."/>
            <person name="Rauscher S."/>
            <person name="Record E."/>
            <person name="Riano-Pachon D.M."/>
            <person name="Robert V."/>
            <person name="Roehrig J."/>
            <person name="Ruller R."/>
            <person name="Salamov A."/>
            <person name="Salih N.S."/>
            <person name="Samson R.A."/>
            <person name="Sandor E."/>
            <person name="Sanguinetti M."/>
            <person name="Schuetze T."/>
            <person name="Sepcic K."/>
            <person name="Shelest E."/>
            <person name="Sherlock G."/>
            <person name="Sophianopoulou V."/>
            <person name="Squina F.M."/>
            <person name="Sun H."/>
            <person name="Susca A."/>
            <person name="Todd R.B."/>
            <person name="Tsang A."/>
            <person name="Unkles S.E."/>
            <person name="van de Wiele N."/>
            <person name="van Rossen-Uffink D."/>
            <person name="Oliveira J.V."/>
            <person name="Vesth T.C."/>
            <person name="Visser J."/>
            <person name="Yu J.-H."/>
            <person name="Zhou M."/>
            <person name="Andersen M.R."/>
            <person name="Archer D.B."/>
            <person name="Baker S.E."/>
            <person name="Benoit I."/>
            <person name="Brakhage A.A."/>
            <person name="Braus G.H."/>
            <person name="Fischer R."/>
            <person name="Frisvad J.C."/>
            <person name="Goldman G.H."/>
            <person name="Houbraken J."/>
            <person name="Oakley B."/>
            <person name="Pocsi I."/>
            <person name="Scazzocchio C."/>
            <person name="Seiboth B."/>
            <person name="vanKuyk P.A."/>
            <person name="Wortman J."/>
            <person name="Dyer P.S."/>
            <person name="Grigoriev I.V."/>
        </authorList>
    </citation>
    <scope>NUCLEOTIDE SEQUENCE [LARGE SCALE GENOMIC DNA]</scope>
    <source>
        <strain evidence="11">ATCC 16872 / CBS 172.66 / WB 5094</strain>
    </source>
</reference>
<gene>
    <name evidence="10" type="ORF">ASPACDRAFT_118307</name>
</gene>
<dbReference type="Proteomes" id="UP000184546">
    <property type="component" value="Unassembled WGS sequence"/>
</dbReference>
<feature type="region of interest" description="Disordered" evidence="7">
    <location>
        <begin position="12"/>
        <end position="41"/>
    </location>
</feature>
<dbReference type="PANTHER" id="PTHR12560:SF0">
    <property type="entry name" value="LD18904P"/>
    <property type="match status" value="1"/>
</dbReference>
<feature type="transmembrane region" description="Helical" evidence="8">
    <location>
        <begin position="259"/>
        <end position="279"/>
    </location>
</feature>
<dbReference type="GeneID" id="30969970"/>
<dbReference type="AlphaFoldDB" id="A0A1L9WVT5"/>
<feature type="transmembrane region" description="Helical" evidence="8">
    <location>
        <begin position="202"/>
        <end position="224"/>
    </location>
</feature>
<evidence type="ECO:0000256" key="3">
    <source>
        <dbReference type="ARBA" id="ARBA00022692"/>
    </source>
</evidence>
<proteinExistence type="inferred from homology"/>
<feature type="compositionally biased region" description="Basic and acidic residues" evidence="7">
    <location>
        <begin position="455"/>
        <end position="471"/>
    </location>
</feature>
<feature type="transmembrane region" description="Helical" evidence="8">
    <location>
        <begin position="291"/>
        <end position="315"/>
    </location>
</feature>
<dbReference type="PROSITE" id="PS50922">
    <property type="entry name" value="TLC"/>
    <property type="match status" value="1"/>
</dbReference>